<organism evidence="1 2">
    <name type="scientific">Mycolicibacterium fluoranthenivorans</name>
    <dbReference type="NCBI Taxonomy" id="258505"/>
    <lineage>
        <taxon>Bacteria</taxon>
        <taxon>Bacillati</taxon>
        <taxon>Actinomycetota</taxon>
        <taxon>Actinomycetes</taxon>
        <taxon>Mycobacteriales</taxon>
        <taxon>Mycobacteriaceae</taxon>
        <taxon>Mycolicibacterium</taxon>
    </lineage>
</organism>
<proteinExistence type="predicted"/>
<dbReference type="AlphaFoldDB" id="A0A7X5U451"/>
<gene>
    <name evidence="1" type="ORF">FHU31_005039</name>
</gene>
<accession>A0A7X5U451</accession>
<dbReference type="Proteomes" id="UP000547444">
    <property type="component" value="Unassembled WGS sequence"/>
</dbReference>
<protein>
    <submittedName>
        <fullName evidence="1">Uncharacterized protein</fullName>
    </submittedName>
</protein>
<reference evidence="1 2" key="1">
    <citation type="submission" date="2020-03" db="EMBL/GenBank/DDBJ databases">
        <title>Sequencing the genomes of 1000 actinobacteria strains.</title>
        <authorList>
            <person name="Klenk H.-P."/>
        </authorList>
    </citation>
    <scope>NUCLEOTIDE SEQUENCE [LARGE SCALE GENOMIC DNA]</scope>
    <source>
        <strain evidence="1 2">DSM 44556</strain>
    </source>
</reference>
<name>A0A7X5U451_9MYCO</name>
<sequence length="94" mass="10031">MTATQQVYTVTERTDGLPGFSAYAGDGLHWIASASPHTGNYAEPGSWFVMLGLDATGTIGCPPGMAFTVGDEEYARQWVDVLARMYLADPADPS</sequence>
<comment type="caution">
    <text evidence="1">The sequence shown here is derived from an EMBL/GenBank/DDBJ whole genome shotgun (WGS) entry which is preliminary data.</text>
</comment>
<evidence type="ECO:0000313" key="1">
    <source>
        <dbReference type="EMBL" id="NIH98033.1"/>
    </source>
</evidence>
<dbReference type="EMBL" id="JAANOW010000003">
    <property type="protein sequence ID" value="NIH98033.1"/>
    <property type="molecule type" value="Genomic_DNA"/>
</dbReference>
<evidence type="ECO:0000313" key="2">
    <source>
        <dbReference type="Proteomes" id="UP000547444"/>
    </source>
</evidence>
<keyword evidence="2" id="KW-1185">Reference proteome</keyword>
<dbReference type="RefSeq" id="WP_167163390.1">
    <property type="nucleotide sequence ID" value="NZ_JAANOW010000003.1"/>
</dbReference>